<proteinExistence type="predicted"/>
<evidence type="ECO:0000313" key="1">
    <source>
        <dbReference type="EMBL" id="MFC2926700.1"/>
    </source>
</evidence>
<gene>
    <name evidence="1" type="ORF">ACFOOR_11335</name>
</gene>
<dbReference type="Proteomes" id="UP001595379">
    <property type="component" value="Unassembled WGS sequence"/>
</dbReference>
<dbReference type="Pfam" id="PF05973">
    <property type="entry name" value="Gp49"/>
    <property type="match status" value="1"/>
</dbReference>
<evidence type="ECO:0000313" key="2">
    <source>
        <dbReference type="Proteomes" id="UP001595379"/>
    </source>
</evidence>
<reference evidence="2" key="1">
    <citation type="journal article" date="2019" name="Int. J. Syst. Evol. Microbiol.">
        <title>The Global Catalogue of Microorganisms (GCM) 10K type strain sequencing project: providing services to taxonomists for standard genome sequencing and annotation.</title>
        <authorList>
            <consortium name="The Broad Institute Genomics Platform"/>
            <consortium name="The Broad Institute Genome Sequencing Center for Infectious Disease"/>
            <person name="Wu L."/>
            <person name="Ma J."/>
        </authorList>
    </citation>
    <scope>NUCLEOTIDE SEQUENCE [LARGE SCALE GENOMIC DNA]</scope>
    <source>
        <strain evidence="2">KCTC 52487</strain>
    </source>
</reference>
<organism evidence="1 2">
    <name type="scientific">Hyphobacterium vulgare</name>
    <dbReference type="NCBI Taxonomy" id="1736751"/>
    <lineage>
        <taxon>Bacteria</taxon>
        <taxon>Pseudomonadati</taxon>
        <taxon>Pseudomonadota</taxon>
        <taxon>Alphaproteobacteria</taxon>
        <taxon>Maricaulales</taxon>
        <taxon>Maricaulaceae</taxon>
        <taxon>Hyphobacterium</taxon>
    </lineage>
</organism>
<dbReference type="InterPro" id="IPR035093">
    <property type="entry name" value="RelE/ParE_toxin_dom_sf"/>
</dbReference>
<accession>A0ABV6ZZ59</accession>
<sequence length="118" mass="13565">MRWKVRFHRAFDPEFNSLSEAVQDEILSRALLLQSHGPELGRPYCDTMKGSKHPNMKELRFSAEGGVWRLAFAFDPDRDAILLVAGDKRGANEKRFYKSLIATADARFSDHVEGKRRE</sequence>
<comment type="caution">
    <text evidence="1">The sequence shown here is derived from an EMBL/GenBank/DDBJ whole genome shotgun (WGS) entry which is preliminary data.</text>
</comment>
<dbReference type="InterPro" id="IPR009241">
    <property type="entry name" value="HigB-like"/>
</dbReference>
<dbReference type="Gene3D" id="3.30.2310.20">
    <property type="entry name" value="RelE-like"/>
    <property type="match status" value="1"/>
</dbReference>
<keyword evidence="2" id="KW-1185">Reference proteome</keyword>
<protein>
    <submittedName>
        <fullName evidence="1">Type II toxin-antitoxin system RelE/ParE family toxin</fullName>
    </submittedName>
</protein>
<dbReference type="EMBL" id="JBHRSV010000020">
    <property type="protein sequence ID" value="MFC2926700.1"/>
    <property type="molecule type" value="Genomic_DNA"/>
</dbReference>
<name>A0ABV6ZZ59_9PROT</name>
<dbReference type="RefSeq" id="WP_343164667.1">
    <property type="nucleotide sequence ID" value="NZ_JBHRSV010000020.1"/>
</dbReference>